<organism evidence="3">
    <name type="scientific">Ananas comosus var. bracteatus</name>
    <name type="common">red pineapple</name>
    <dbReference type="NCBI Taxonomy" id="296719"/>
    <lineage>
        <taxon>Eukaryota</taxon>
        <taxon>Viridiplantae</taxon>
        <taxon>Streptophyta</taxon>
        <taxon>Embryophyta</taxon>
        <taxon>Tracheophyta</taxon>
        <taxon>Spermatophyta</taxon>
        <taxon>Magnoliopsida</taxon>
        <taxon>Liliopsida</taxon>
        <taxon>Poales</taxon>
        <taxon>Bromeliaceae</taxon>
        <taxon>Bromelioideae</taxon>
        <taxon>Ananas</taxon>
    </lineage>
</organism>
<keyword evidence="2" id="KW-0812">Transmembrane</keyword>
<gene>
    <name evidence="3" type="ORF">CB5_LOCUS18100</name>
</gene>
<feature type="region of interest" description="Disordered" evidence="1">
    <location>
        <begin position="1"/>
        <end position="24"/>
    </location>
</feature>
<name>A0A6V7PVK7_ANACO</name>
<keyword evidence="2" id="KW-1133">Transmembrane helix</keyword>
<proteinExistence type="predicted"/>
<sequence>MGTMEAREDGTISLSGGGSSSAGKSIIDCSRVILLDSVRPTPPPSALLPLPLAIVATTSTTLFSSSSSWGSGAEHCILIRRESRIERERGKRSKRRRGSTWGRLFFSFSLSLSLGFLLFGFG</sequence>
<feature type="compositionally biased region" description="Basic and acidic residues" evidence="1">
    <location>
        <begin position="1"/>
        <end position="10"/>
    </location>
</feature>
<evidence type="ECO:0000313" key="3">
    <source>
        <dbReference type="EMBL" id="CAD1834889.1"/>
    </source>
</evidence>
<reference evidence="3" key="1">
    <citation type="submission" date="2020-07" db="EMBL/GenBank/DDBJ databases">
        <authorList>
            <person name="Lin J."/>
        </authorList>
    </citation>
    <scope>NUCLEOTIDE SEQUENCE</scope>
</reference>
<protein>
    <submittedName>
        <fullName evidence="3">Uncharacterized protein</fullName>
    </submittedName>
</protein>
<dbReference type="AlphaFoldDB" id="A0A6V7PVK7"/>
<feature type="transmembrane region" description="Helical" evidence="2">
    <location>
        <begin position="101"/>
        <end position="121"/>
    </location>
</feature>
<evidence type="ECO:0000256" key="2">
    <source>
        <dbReference type="SAM" id="Phobius"/>
    </source>
</evidence>
<accession>A0A6V7PVK7</accession>
<dbReference type="EMBL" id="LR862152">
    <property type="protein sequence ID" value="CAD1834889.1"/>
    <property type="molecule type" value="Genomic_DNA"/>
</dbReference>
<keyword evidence="2" id="KW-0472">Membrane</keyword>
<evidence type="ECO:0000256" key="1">
    <source>
        <dbReference type="SAM" id="MobiDB-lite"/>
    </source>
</evidence>